<organism evidence="1 2">
    <name type="scientific">Microseira wollei NIES-4236</name>
    <dbReference type="NCBI Taxonomy" id="2530354"/>
    <lineage>
        <taxon>Bacteria</taxon>
        <taxon>Bacillati</taxon>
        <taxon>Cyanobacteriota</taxon>
        <taxon>Cyanophyceae</taxon>
        <taxon>Oscillatoriophycideae</taxon>
        <taxon>Aerosakkonematales</taxon>
        <taxon>Aerosakkonemataceae</taxon>
        <taxon>Microseira</taxon>
    </lineage>
</organism>
<dbReference type="RefSeq" id="WP_226590645.1">
    <property type="nucleotide sequence ID" value="NZ_BLAY01000177.1"/>
</dbReference>
<dbReference type="InterPro" id="IPR029044">
    <property type="entry name" value="Nucleotide-diphossugar_trans"/>
</dbReference>
<name>A0AAV3XPE3_9CYAN</name>
<keyword evidence="2" id="KW-1185">Reference proteome</keyword>
<gene>
    <name evidence="1" type="ORF">MiSe_75190</name>
</gene>
<dbReference type="SUPFAM" id="SSF53448">
    <property type="entry name" value="Nucleotide-diphospho-sugar transferases"/>
    <property type="match status" value="1"/>
</dbReference>
<accession>A0AAV3XPE3</accession>
<dbReference type="Proteomes" id="UP001050975">
    <property type="component" value="Unassembled WGS sequence"/>
</dbReference>
<reference evidence="1" key="1">
    <citation type="submission" date="2019-10" db="EMBL/GenBank/DDBJ databases">
        <title>Draft genome sequece of Microseira wollei NIES-4236.</title>
        <authorList>
            <person name="Yamaguchi H."/>
            <person name="Suzuki S."/>
            <person name="Kawachi M."/>
        </authorList>
    </citation>
    <scope>NUCLEOTIDE SEQUENCE</scope>
    <source>
        <strain evidence="1">NIES-4236</strain>
    </source>
</reference>
<comment type="caution">
    <text evidence="1">The sequence shown here is derived from an EMBL/GenBank/DDBJ whole genome shotgun (WGS) entry which is preliminary data.</text>
</comment>
<dbReference type="AlphaFoldDB" id="A0AAV3XPE3"/>
<dbReference type="Gene3D" id="3.90.550.10">
    <property type="entry name" value="Spore Coat Polysaccharide Biosynthesis Protein SpsA, Chain A"/>
    <property type="match status" value="1"/>
</dbReference>
<proteinExistence type="predicted"/>
<sequence length="322" mass="37847">MTKPILSIVSPTRPGFPENWIRELVKIKGDVELIVVHPPGLSKHPIEDPRLQQINSPFKGEIIQRLTGLLNARGTYVLTINCDEYLNPDIAEIAVEYYKRFPDSWVMRLNRKDFDYGDKRMFETPWERLPNIEQLKVCSKAKGNSNLFTETNEYMLEIPIAPVDNKFDWLCILRGRQDQHGPHTENFDKKVWKNEMVQETIQEIASMMNVVGYFKYVPFWCLDRLLGLFLQAKFYEKGKVIGHLLPSPEQIRIEDNPPQYRRTRRFYVFAEIFLLKRFPQYGYIWNLIIHQIREIPVRAVASLARKKEVFVNQKVSETTVSG</sequence>
<dbReference type="EMBL" id="BLAY01000177">
    <property type="protein sequence ID" value="GET42701.1"/>
    <property type="molecule type" value="Genomic_DNA"/>
</dbReference>
<evidence type="ECO:0000313" key="1">
    <source>
        <dbReference type="EMBL" id="GET42701.1"/>
    </source>
</evidence>
<protein>
    <submittedName>
        <fullName evidence="1">Transposase</fullName>
    </submittedName>
</protein>
<evidence type="ECO:0000313" key="2">
    <source>
        <dbReference type="Proteomes" id="UP001050975"/>
    </source>
</evidence>